<name>A0AAV7M9U8_PLEWA</name>
<organism evidence="2 3">
    <name type="scientific">Pleurodeles waltl</name>
    <name type="common">Iberian ribbed newt</name>
    <dbReference type="NCBI Taxonomy" id="8319"/>
    <lineage>
        <taxon>Eukaryota</taxon>
        <taxon>Metazoa</taxon>
        <taxon>Chordata</taxon>
        <taxon>Craniata</taxon>
        <taxon>Vertebrata</taxon>
        <taxon>Euteleostomi</taxon>
        <taxon>Amphibia</taxon>
        <taxon>Batrachia</taxon>
        <taxon>Caudata</taxon>
        <taxon>Salamandroidea</taxon>
        <taxon>Salamandridae</taxon>
        <taxon>Pleurodelinae</taxon>
        <taxon>Pleurodeles</taxon>
    </lineage>
</organism>
<comment type="caution">
    <text evidence="2">The sequence shown here is derived from an EMBL/GenBank/DDBJ whole genome shotgun (WGS) entry which is preliminary data.</text>
</comment>
<dbReference type="AlphaFoldDB" id="A0AAV7M9U8"/>
<protein>
    <submittedName>
        <fullName evidence="2">Uncharacterized protein</fullName>
    </submittedName>
</protein>
<dbReference type="EMBL" id="JANPWB010000014">
    <property type="protein sequence ID" value="KAJ1100531.1"/>
    <property type="molecule type" value="Genomic_DNA"/>
</dbReference>
<keyword evidence="3" id="KW-1185">Reference proteome</keyword>
<feature type="compositionally biased region" description="Basic and acidic residues" evidence="1">
    <location>
        <begin position="11"/>
        <end position="20"/>
    </location>
</feature>
<proteinExistence type="predicted"/>
<dbReference type="Proteomes" id="UP001066276">
    <property type="component" value="Chromosome 10"/>
</dbReference>
<gene>
    <name evidence="2" type="ORF">NDU88_005613</name>
</gene>
<evidence type="ECO:0000313" key="3">
    <source>
        <dbReference type="Proteomes" id="UP001066276"/>
    </source>
</evidence>
<evidence type="ECO:0000313" key="2">
    <source>
        <dbReference type="EMBL" id="KAJ1100531.1"/>
    </source>
</evidence>
<accession>A0AAV7M9U8</accession>
<feature type="region of interest" description="Disordered" evidence="1">
    <location>
        <begin position="1"/>
        <end position="33"/>
    </location>
</feature>
<evidence type="ECO:0000256" key="1">
    <source>
        <dbReference type="SAM" id="MobiDB-lite"/>
    </source>
</evidence>
<sequence>MKRRGGPPTAEQREDPKGREVSVGGPGEEGGELFDRAARAVLRGRPTTPGQAGPAPLRSPWATKRIKAAMKITEQAGGQKHVEPCMGGGTRCNPLLDSLQGDIHSTELRVTAGGASWRRAARTWRGTARSPPTTPTKTVLKRVTHAVADKEVGGKLGRDRSPLRPGTWPEQGACALVLELGNHRTRHFKTAKN</sequence>
<reference evidence="2" key="1">
    <citation type="journal article" date="2022" name="bioRxiv">
        <title>Sequencing and chromosome-scale assembly of the giantPleurodeles waltlgenome.</title>
        <authorList>
            <person name="Brown T."/>
            <person name="Elewa A."/>
            <person name="Iarovenko S."/>
            <person name="Subramanian E."/>
            <person name="Araus A.J."/>
            <person name="Petzold A."/>
            <person name="Susuki M."/>
            <person name="Suzuki K.-i.T."/>
            <person name="Hayashi T."/>
            <person name="Toyoda A."/>
            <person name="Oliveira C."/>
            <person name="Osipova E."/>
            <person name="Leigh N.D."/>
            <person name="Simon A."/>
            <person name="Yun M.H."/>
        </authorList>
    </citation>
    <scope>NUCLEOTIDE SEQUENCE</scope>
    <source>
        <strain evidence="2">20211129_DDA</strain>
        <tissue evidence="2">Liver</tissue>
    </source>
</reference>